<dbReference type="Proteomes" id="UP000238949">
    <property type="component" value="Unassembled WGS sequence"/>
</dbReference>
<name>A0A2S9VAH0_9ALTE</name>
<proteinExistence type="predicted"/>
<feature type="chain" id="PRO_5015748089" evidence="4">
    <location>
        <begin position="22"/>
        <end position="928"/>
    </location>
</feature>
<gene>
    <name evidence="5" type="primary">prsT</name>
    <name evidence="5" type="ORF">C6Y40_11425</name>
</gene>
<organism evidence="5 6">
    <name type="scientific">Alteromonas alba</name>
    <dbReference type="NCBI Taxonomy" id="2079529"/>
    <lineage>
        <taxon>Bacteria</taxon>
        <taxon>Pseudomonadati</taxon>
        <taxon>Pseudomonadota</taxon>
        <taxon>Gammaproteobacteria</taxon>
        <taxon>Alteromonadales</taxon>
        <taxon>Alteromonadaceae</taxon>
        <taxon>Alteromonas/Salinimonas group</taxon>
        <taxon>Alteromonas</taxon>
    </lineage>
</organism>
<dbReference type="RefSeq" id="WP_105934699.1">
    <property type="nucleotide sequence ID" value="NZ_PVNP01000116.1"/>
</dbReference>
<evidence type="ECO:0000256" key="3">
    <source>
        <dbReference type="PROSITE-ProRule" id="PRU00339"/>
    </source>
</evidence>
<dbReference type="NCBIfam" id="TIGR02917">
    <property type="entry name" value="PEP_TPR_lipo"/>
    <property type="match status" value="1"/>
</dbReference>
<dbReference type="PANTHER" id="PTHR44943">
    <property type="entry name" value="CELLULOSE SYNTHASE OPERON PROTEIN C"/>
    <property type="match status" value="1"/>
</dbReference>
<dbReference type="InterPro" id="IPR014266">
    <property type="entry name" value="PEP-CTERM_TPR_PrsT"/>
</dbReference>
<dbReference type="Pfam" id="PF13432">
    <property type="entry name" value="TPR_16"/>
    <property type="match status" value="3"/>
</dbReference>
<dbReference type="InterPro" id="IPR019734">
    <property type="entry name" value="TPR_rpt"/>
</dbReference>
<dbReference type="AlphaFoldDB" id="A0A2S9VAH0"/>
<dbReference type="SUPFAM" id="SSF48452">
    <property type="entry name" value="TPR-like"/>
    <property type="match status" value="3"/>
</dbReference>
<accession>A0A2S9VAH0</accession>
<evidence type="ECO:0000256" key="4">
    <source>
        <dbReference type="SAM" id="SignalP"/>
    </source>
</evidence>
<dbReference type="InterPro" id="IPR051685">
    <property type="entry name" value="Ycf3/AcsC/BcsC/TPR_MFPF"/>
</dbReference>
<dbReference type="PROSITE" id="PS50005">
    <property type="entry name" value="TPR"/>
    <property type="match status" value="2"/>
</dbReference>
<feature type="repeat" description="TPR" evidence="3">
    <location>
        <begin position="227"/>
        <end position="260"/>
    </location>
</feature>
<keyword evidence="6" id="KW-1185">Reference proteome</keyword>
<keyword evidence="4" id="KW-0732">Signal</keyword>
<dbReference type="SMART" id="SM00028">
    <property type="entry name" value="TPR"/>
    <property type="match status" value="17"/>
</dbReference>
<dbReference type="Pfam" id="PF13181">
    <property type="entry name" value="TPR_8"/>
    <property type="match status" value="1"/>
</dbReference>
<dbReference type="Pfam" id="PF14559">
    <property type="entry name" value="TPR_19"/>
    <property type="match status" value="4"/>
</dbReference>
<feature type="signal peptide" evidence="4">
    <location>
        <begin position="1"/>
        <end position="21"/>
    </location>
</feature>
<evidence type="ECO:0000313" key="5">
    <source>
        <dbReference type="EMBL" id="PRO73450.1"/>
    </source>
</evidence>
<reference evidence="6" key="1">
    <citation type="journal article" date="2020" name="Int. J. Syst. Evol. Microbiol.">
        <title>Alteromonas alba sp. nov., a marine bacterium isolated from the seawater of the West Pacific Ocean.</title>
        <authorList>
            <person name="Sun C."/>
            <person name="Wu Y.-H."/>
            <person name="Xamxidin M."/>
            <person name="Cheng H."/>
            <person name="Xu X.-W."/>
        </authorList>
    </citation>
    <scope>NUCLEOTIDE SEQUENCE [LARGE SCALE GENOMIC DNA]</scope>
    <source>
        <strain evidence="6">190</strain>
    </source>
</reference>
<comment type="caution">
    <text evidence="5">The sequence shown here is derived from an EMBL/GenBank/DDBJ whole genome shotgun (WGS) entry which is preliminary data.</text>
</comment>
<dbReference type="OrthoDB" id="6110507at2"/>
<dbReference type="EMBL" id="PVNP01000116">
    <property type="protein sequence ID" value="PRO73450.1"/>
    <property type="molecule type" value="Genomic_DNA"/>
</dbReference>
<evidence type="ECO:0000313" key="6">
    <source>
        <dbReference type="Proteomes" id="UP000238949"/>
    </source>
</evidence>
<dbReference type="Gene3D" id="1.25.40.10">
    <property type="entry name" value="Tetratricopeptide repeat domain"/>
    <property type="match status" value="4"/>
</dbReference>
<keyword evidence="1" id="KW-0677">Repeat</keyword>
<protein>
    <submittedName>
        <fullName evidence="5">PEP-CTERM system TPR-repeat protein PrsT</fullName>
    </submittedName>
</protein>
<evidence type="ECO:0000256" key="1">
    <source>
        <dbReference type="ARBA" id="ARBA00022737"/>
    </source>
</evidence>
<dbReference type="InterPro" id="IPR011990">
    <property type="entry name" value="TPR-like_helical_dom_sf"/>
</dbReference>
<feature type="repeat" description="TPR" evidence="3">
    <location>
        <begin position="193"/>
        <end position="226"/>
    </location>
</feature>
<keyword evidence="2 3" id="KW-0802">TPR repeat</keyword>
<dbReference type="PANTHER" id="PTHR44943:SF8">
    <property type="entry name" value="TPR REPEAT-CONTAINING PROTEIN MJ0263"/>
    <property type="match status" value="1"/>
</dbReference>
<sequence length="928" mass="105221">MRLTSTLLISAGLLASSYTLASSEEDYEKALAAYSQTRYDEAFIHLKNSLKQDPDNLAAKILMGKILLMNGYLSAAETEFYEALDQGADINLVAEPLGNALLFQNKYQKVVNFNETDKLVTEQKVKWLQIRATACTRLKRFDCANEAYQQSLKLDSNYSPAYNGLASVALIENKLEQAGDYLDKAISINDQDHVTWRLKGQLARANEDYDTAITHLQHALELAPEDPITLRKLADIYLESNDFDSAQAFVDEIIEKTPNDPLAILLSSWLESKDKEKLVSNKRLEQLNEIMSSLSPDIIADQPVLLYISGLTAFFHGNTEQAAKDFSQYLQNNPGDIQAIILLARTYLMTQQNRQALTLLEKHEDKLIDNIDSALLLGDLYLKQNRAFKAQKLSDELSLRYPEDARVSLFRIRLMANRGKIDEAIAILDSNYEKNKENVTFLFTYSMMKLQAGIEEDALKSANEILSKYPDEADFLNLKAGILIRLQRYDEALDVLSDTLAKQPDLFAAKFNRAAILSRQGEFVESNLLAEELLKTSPQHAQSMLLKAHNNVQLGDIEEALDLYNDVLILNNDFNYARFELAKLYGSMKDYDQALYHIDRLLVNDFDNADYLLFKASLYIQKRNISEAQKTLSVVEHFTLNSVEQLLQQSRLQKAIDNKPGAINSIDFALQLAPNSTQLKLEKVRLLIESALFEDAKALLDDIRKANTNNPNFWLVQALYDDNTNNRQQATTALTKALQLDADFHQAMLYLYELALMGGDKQAFIDRAEATLQTSPDNLLTKNLLAQFYFVQQDFDKATALYKSLLDEDKTFNRAIVLNKLAIMALHDNINDAHKYIEQAFEINSTNPDILDTLGWILVQKGQLEDGLGHLRKAFARDSNNPEIRYHIGYALAKLNRNQEAKEELKKAVAVERPFYNRSKAQALLDSL</sequence>
<evidence type="ECO:0000256" key="2">
    <source>
        <dbReference type="ARBA" id="ARBA00022803"/>
    </source>
</evidence>